<comment type="caution">
    <text evidence="2">The sequence shown here is derived from an EMBL/GenBank/DDBJ whole genome shotgun (WGS) entry which is preliminary data.</text>
</comment>
<accession>A0AAV7M3Y4</accession>
<keyword evidence="3" id="KW-1185">Reference proteome</keyword>
<reference evidence="2" key="1">
    <citation type="journal article" date="2022" name="bioRxiv">
        <title>Sequencing and chromosome-scale assembly of the giantPleurodeles waltlgenome.</title>
        <authorList>
            <person name="Brown T."/>
            <person name="Elewa A."/>
            <person name="Iarovenko S."/>
            <person name="Subramanian E."/>
            <person name="Araus A.J."/>
            <person name="Petzold A."/>
            <person name="Susuki M."/>
            <person name="Suzuki K.-i.T."/>
            <person name="Hayashi T."/>
            <person name="Toyoda A."/>
            <person name="Oliveira C."/>
            <person name="Osipova E."/>
            <person name="Leigh N.D."/>
            <person name="Simon A."/>
            <person name="Yun M.H."/>
        </authorList>
    </citation>
    <scope>NUCLEOTIDE SEQUENCE</scope>
    <source>
        <strain evidence="2">20211129_DDA</strain>
        <tissue evidence="2">Liver</tissue>
    </source>
</reference>
<sequence length="140" mass="15819">MSGRRQGCSVFPPGELTRLLVPHAARAPRVLWPPPHVERDELCPRTRSTSTAHLAAAAEQEEKRKWRGSARPRRQCCVLLGAPSDRELRFGLLRSSPTRLPLPHQTPPPFIYTLALSPESKPLHRRKEVNRTSKHPGFTN</sequence>
<feature type="region of interest" description="Disordered" evidence="1">
    <location>
        <begin position="32"/>
        <end position="70"/>
    </location>
</feature>
<organism evidence="2 3">
    <name type="scientific">Pleurodeles waltl</name>
    <name type="common">Iberian ribbed newt</name>
    <dbReference type="NCBI Taxonomy" id="8319"/>
    <lineage>
        <taxon>Eukaryota</taxon>
        <taxon>Metazoa</taxon>
        <taxon>Chordata</taxon>
        <taxon>Craniata</taxon>
        <taxon>Vertebrata</taxon>
        <taxon>Euteleostomi</taxon>
        <taxon>Amphibia</taxon>
        <taxon>Batrachia</taxon>
        <taxon>Caudata</taxon>
        <taxon>Salamandroidea</taxon>
        <taxon>Salamandridae</taxon>
        <taxon>Pleurodelinae</taxon>
        <taxon>Pleurodeles</taxon>
    </lineage>
</organism>
<dbReference type="EMBL" id="JANPWB010000014">
    <property type="protein sequence ID" value="KAJ1097824.1"/>
    <property type="molecule type" value="Genomic_DNA"/>
</dbReference>
<gene>
    <name evidence="2" type="ORF">NDU88_002940</name>
</gene>
<name>A0AAV7M3Y4_PLEWA</name>
<evidence type="ECO:0000256" key="1">
    <source>
        <dbReference type="SAM" id="MobiDB-lite"/>
    </source>
</evidence>
<evidence type="ECO:0000313" key="3">
    <source>
        <dbReference type="Proteomes" id="UP001066276"/>
    </source>
</evidence>
<evidence type="ECO:0000313" key="2">
    <source>
        <dbReference type="EMBL" id="KAJ1097824.1"/>
    </source>
</evidence>
<proteinExistence type="predicted"/>
<dbReference type="AlphaFoldDB" id="A0AAV7M3Y4"/>
<dbReference type="Proteomes" id="UP001066276">
    <property type="component" value="Chromosome 10"/>
</dbReference>
<protein>
    <submittedName>
        <fullName evidence="2">Uncharacterized protein</fullName>
    </submittedName>
</protein>